<dbReference type="InterPro" id="IPR045570">
    <property type="entry name" value="Metalloprtase-TldD/E_cen_dom"/>
</dbReference>
<protein>
    <submittedName>
        <fullName evidence="5">TldD/PmbA family protein</fullName>
    </submittedName>
</protein>
<dbReference type="Gene3D" id="3.30.2290.10">
    <property type="entry name" value="PmbA/TldD superfamily"/>
    <property type="match status" value="1"/>
</dbReference>
<dbReference type="InterPro" id="IPR002510">
    <property type="entry name" value="Metalloprtase-TldD/E_N"/>
</dbReference>
<dbReference type="InterPro" id="IPR045569">
    <property type="entry name" value="Metalloprtase-TldD/E_C"/>
</dbReference>
<dbReference type="KEGG" id="slut:H9L13_04050"/>
<dbReference type="GO" id="GO:0005829">
    <property type="term" value="C:cytosol"/>
    <property type="evidence" value="ECO:0007669"/>
    <property type="project" value="TreeGrafter"/>
</dbReference>
<dbReference type="AlphaFoldDB" id="A0A7G9SJQ0"/>
<dbReference type="EMBL" id="CP060718">
    <property type="protein sequence ID" value="QNN68075.1"/>
    <property type="molecule type" value="Genomic_DNA"/>
</dbReference>
<dbReference type="PANTHER" id="PTHR43421:SF1">
    <property type="entry name" value="METALLOPROTEASE PMBA"/>
    <property type="match status" value="1"/>
</dbReference>
<dbReference type="Proteomes" id="UP000515971">
    <property type="component" value="Chromosome"/>
</dbReference>
<evidence type="ECO:0000259" key="4">
    <source>
        <dbReference type="Pfam" id="PF19290"/>
    </source>
</evidence>
<evidence type="ECO:0000313" key="5">
    <source>
        <dbReference type="EMBL" id="QNN68075.1"/>
    </source>
</evidence>
<evidence type="ECO:0000259" key="3">
    <source>
        <dbReference type="Pfam" id="PF19289"/>
    </source>
</evidence>
<dbReference type="Pfam" id="PF01523">
    <property type="entry name" value="PmbA_TldD_1st"/>
    <property type="match status" value="1"/>
</dbReference>
<comment type="similarity">
    <text evidence="1">Belongs to the peptidase U62 family.</text>
</comment>
<proteinExistence type="inferred from homology"/>
<dbReference type="PANTHER" id="PTHR43421">
    <property type="entry name" value="METALLOPROTEASE PMBA"/>
    <property type="match status" value="1"/>
</dbReference>
<evidence type="ECO:0000259" key="2">
    <source>
        <dbReference type="Pfam" id="PF01523"/>
    </source>
</evidence>
<feature type="domain" description="Metalloprotease TldD/E central" evidence="4">
    <location>
        <begin position="120"/>
        <end position="224"/>
    </location>
</feature>
<dbReference type="InterPro" id="IPR047657">
    <property type="entry name" value="PmbA"/>
</dbReference>
<dbReference type="GO" id="GO:0006508">
    <property type="term" value="P:proteolysis"/>
    <property type="evidence" value="ECO:0007669"/>
    <property type="project" value="InterPro"/>
</dbReference>
<dbReference type="SUPFAM" id="SSF111283">
    <property type="entry name" value="Putative modulator of DNA gyrase, PmbA/TldD"/>
    <property type="match status" value="1"/>
</dbReference>
<name>A0A7G9SJQ0_9SPHN</name>
<gene>
    <name evidence="5" type="ORF">H9L13_04050</name>
</gene>
<feature type="domain" description="Metalloprotease TldD/E N-terminal" evidence="2">
    <location>
        <begin position="34"/>
        <end position="90"/>
    </location>
</feature>
<sequence length="448" mass="46003">MLSPQQARDIASNLVERGIAAGATAADALYIGHGSNSVQVRLGELEGVGGSEGEEIGLRLFDGQRSATVASSDLSEEVLATLVDRCLAMAREAPEDPFVGLAPSDLLHRGDLPALDAEDASAPTPDELRARALACEAAALAVPGVTNSSGGGASASSAIVALATSDGFAAAYRSTGHGCSAGVIAGEGAGMQRDHAWHSARHLADLDDPGAIGSRAGERAVARLDPTRPRPGKYPVLFDPRVAPSLLGHFAGAISGSAVARKTSFLLDKLGEQVFAPGVEIIDDPLRVRGLRSRPFDGEGVAVHRQALIEDGKLTGWMAESASARQLGIPPTGHAARGASGAPGASPSNFYMAAGPRSREELLAAFPEAVLIVELIGQGVNPVTGDYSRGAAGFMVRNGEIAEPVAEITIAANLLDMFATLEPASDLEFRRGMDAPTIMVPEMTVGAA</sequence>
<dbReference type="Pfam" id="PF19289">
    <property type="entry name" value="PmbA_TldD_3rd"/>
    <property type="match status" value="1"/>
</dbReference>
<evidence type="ECO:0000313" key="6">
    <source>
        <dbReference type="Proteomes" id="UP000515971"/>
    </source>
</evidence>
<dbReference type="InterPro" id="IPR036059">
    <property type="entry name" value="TldD/PmbA_sf"/>
</dbReference>
<evidence type="ECO:0000256" key="1">
    <source>
        <dbReference type="ARBA" id="ARBA00005836"/>
    </source>
</evidence>
<keyword evidence="6" id="KW-1185">Reference proteome</keyword>
<reference evidence="5 6" key="1">
    <citation type="submission" date="2020-08" db="EMBL/GenBank/DDBJ databases">
        <title>Genome sequence of Sphingomonas lutea KCTC 23642T.</title>
        <authorList>
            <person name="Hyun D.-W."/>
            <person name="Bae J.-W."/>
        </authorList>
    </citation>
    <scope>NUCLEOTIDE SEQUENCE [LARGE SCALE GENOMIC DNA]</scope>
    <source>
        <strain evidence="5 6">KCTC 23642</strain>
    </source>
</reference>
<organism evidence="5 6">
    <name type="scientific">Sphingomonas lutea</name>
    <dbReference type="NCBI Taxonomy" id="1045317"/>
    <lineage>
        <taxon>Bacteria</taxon>
        <taxon>Pseudomonadati</taxon>
        <taxon>Pseudomonadota</taxon>
        <taxon>Alphaproteobacteria</taxon>
        <taxon>Sphingomonadales</taxon>
        <taxon>Sphingomonadaceae</taxon>
        <taxon>Sphingomonas</taxon>
    </lineage>
</organism>
<feature type="domain" description="Metalloprotease TldD/E C-terminal" evidence="3">
    <location>
        <begin position="231"/>
        <end position="446"/>
    </location>
</feature>
<dbReference type="RefSeq" id="WP_187539251.1">
    <property type="nucleotide sequence ID" value="NZ_BAABJT010000001.1"/>
</dbReference>
<dbReference type="Pfam" id="PF19290">
    <property type="entry name" value="PmbA_TldD_2nd"/>
    <property type="match status" value="1"/>
</dbReference>
<accession>A0A7G9SJQ0</accession>
<dbReference type="InterPro" id="IPR035068">
    <property type="entry name" value="TldD/PmbA_N"/>
</dbReference>
<dbReference type="GO" id="GO:0008237">
    <property type="term" value="F:metallopeptidase activity"/>
    <property type="evidence" value="ECO:0007669"/>
    <property type="project" value="InterPro"/>
</dbReference>